<sequence length="123" mass="13764">LFYNYNALVAGLTLNLIHCKMVFAKLFLTASILITYSLSANVGLLDVYPELVIASKPEYRNDSSRAEIGFIMNPGTPNEELVIMGMYTVYDEKTNTKTVTMYIADKNGYQKGFSIKLLKTFVG</sequence>
<organism evidence="1">
    <name type="scientific">Zeugodacus cucurbitae</name>
    <name type="common">Melon fruit fly</name>
    <name type="synonym">Bactrocera cucurbitae</name>
    <dbReference type="NCBI Taxonomy" id="28588"/>
    <lineage>
        <taxon>Eukaryota</taxon>
        <taxon>Metazoa</taxon>
        <taxon>Ecdysozoa</taxon>
        <taxon>Arthropoda</taxon>
        <taxon>Hexapoda</taxon>
        <taxon>Insecta</taxon>
        <taxon>Pterygota</taxon>
        <taxon>Neoptera</taxon>
        <taxon>Endopterygota</taxon>
        <taxon>Diptera</taxon>
        <taxon>Brachycera</taxon>
        <taxon>Muscomorpha</taxon>
        <taxon>Tephritoidea</taxon>
        <taxon>Tephritidae</taxon>
        <taxon>Zeugodacus</taxon>
        <taxon>Zeugodacus</taxon>
    </lineage>
</organism>
<reference evidence="1" key="2">
    <citation type="journal article" date="2015" name="Gigascience">
        <title>Reconstructing a comprehensive transcriptome assembly of a white-pupal translocated strain of the pest fruit fly Bactrocera cucurbitae.</title>
        <authorList>
            <person name="Sim S.B."/>
            <person name="Calla B."/>
            <person name="Hall B."/>
            <person name="DeRego T."/>
            <person name="Geib S.M."/>
        </authorList>
    </citation>
    <scope>NUCLEOTIDE SEQUENCE</scope>
</reference>
<accession>A0A0A1WS02</accession>
<reference evidence="1" key="1">
    <citation type="submission" date="2014-11" db="EMBL/GenBank/DDBJ databases">
        <authorList>
            <person name="Geib S."/>
        </authorList>
    </citation>
    <scope>NUCLEOTIDE SEQUENCE</scope>
</reference>
<dbReference type="EMBL" id="GBXI01013074">
    <property type="protein sequence ID" value="JAD01218.1"/>
    <property type="molecule type" value="Transcribed_RNA"/>
</dbReference>
<feature type="non-terminal residue" evidence="1">
    <location>
        <position position="1"/>
    </location>
</feature>
<dbReference type="AlphaFoldDB" id="A0A0A1WS02"/>
<proteinExistence type="predicted"/>
<name>A0A0A1WS02_ZEUCU</name>
<evidence type="ECO:0000313" key="1">
    <source>
        <dbReference type="EMBL" id="JAD01218.1"/>
    </source>
</evidence>
<protein>
    <submittedName>
        <fullName evidence="1">Larval cuticle protein 5</fullName>
    </submittedName>
</protein>
<gene>
    <name evidence="1" type="primary">Lcp65Ab1_6</name>
    <name evidence="1" type="ORF">g.6960</name>
</gene>